<comment type="subunit">
    <text evidence="2">Tetramer of two alpha and two beta subunits.</text>
</comment>
<dbReference type="GO" id="GO:0019887">
    <property type="term" value="F:protein kinase regulator activity"/>
    <property type="evidence" value="ECO:0007669"/>
    <property type="project" value="InterPro"/>
</dbReference>
<dbReference type="FunCoup" id="A0A078A6Q9">
    <property type="interactions" value="30"/>
</dbReference>
<dbReference type="Pfam" id="PF01214">
    <property type="entry name" value="CK_II_beta"/>
    <property type="match status" value="1"/>
</dbReference>
<dbReference type="InParanoid" id="A0A078A6Q9"/>
<keyword evidence="3" id="KW-0808">Transferase</keyword>
<accession>A0A078A6Q9</accession>
<dbReference type="InterPro" id="IPR016149">
    <property type="entry name" value="Casein_kin_II_reg-sub_N"/>
</dbReference>
<name>A0A078A6Q9_STYLE</name>
<dbReference type="FunFam" id="2.20.25.20:FF:000001">
    <property type="entry name" value="Casein kinase II subunit beta"/>
    <property type="match status" value="1"/>
</dbReference>
<dbReference type="PANTHER" id="PTHR11740:SF0">
    <property type="entry name" value="CASEIN KINASE II SUBUNIT BETA"/>
    <property type="match status" value="1"/>
</dbReference>
<dbReference type="OrthoDB" id="3971593at2759"/>
<reference evidence="3 4" key="1">
    <citation type="submission" date="2014-06" db="EMBL/GenBank/DDBJ databases">
        <authorList>
            <person name="Swart Estienne"/>
        </authorList>
    </citation>
    <scope>NUCLEOTIDE SEQUENCE [LARGE SCALE GENOMIC DNA]</scope>
    <source>
        <strain evidence="3 4">130c</strain>
    </source>
</reference>
<evidence type="ECO:0000256" key="2">
    <source>
        <dbReference type="RuleBase" id="RU361268"/>
    </source>
</evidence>
<evidence type="ECO:0000313" key="4">
    <source>
        <dbReference type="Proteomes" id="UP000039865"/>
    </source>
</evidence>
<dbReference type="EMBL" id="CCKQ01006281">
    <property type="protein sequence ID" value="CDW77576.1"/>
    <property type="molecule type" value="Genomic_DNA"/>
</dbReference>
<dbReference type="SMART" id="SM01085">
    <property type="entry name" value="CK_II_beta"/>
    <property type="match status" value="1"/>
</dbReference>
<evidence type="ECO:0000256" key="1">
    <source>
        <dbReference type="ARBA" id="ARBA00006941"/>
    </source>
</evidence>
<dbReference type="Gene3D" id="1.10.1820.10">
    <property type="entry name" value="protein kinase ck2 holoenzyme, chain C, domain 1"/>
    <property type="match status" value="1"/>
</dbReference>
<dbReference type="GO" id="GO:0005956">
    <property type="term" value="C:protein kinase CK2 complex"/>
    <property type="evidence" value="ECO:0007669"/>
    <property type="project" value="UniProtKB-UniRule"/>
</dbReference>
<dbReference type="Proteomes" id="UP000039865">
    <property type="component" value="Unassembled WGS sequence"/>
</dbReference>
<evidence type="ECO:0000313" key="3">
    <source>
        <dbReference type="EMBL" id="CDW77576.1"/>
    </source>
</evidence>
<proteinExistence type="inferred from homology"/>
<comment type="similarity">
    <text evidence="1 2">Belongs to the casein kinase 2 subunit beta family.</text>
</comment>
<dbReference type="InterPro" id="IPR000704">
    <property type="entry name" value="Casein_kinase_II_reg-sub"/>
</dbReference>
<dbReference type="Gene3D" id="2.20.25.20">
    <property type="match status" value="1"/>
</dbReference>
<sequence length="223" mass="25029">MYDSESSSDGGWISWFCDLEGHDEAMKMILSSESPDSEDLNDQGFLEIYQCAMDLYGLIHSRFILSPRGLAMMREKYLLGTFGSCQRVLCERQLVLPIGLSEELSTSRVKTYCPRCQEVYVPRQKNLDIDGAYFGTSFSHVLLKSYPELYPKEGPVTYIPTIYGFKIFGQKGSRYEIQYDVMGKVVNQKDVDSVLKKKIASGAAGNVNGTSSDAQVNKTPAYK</sequence>
<dbReference type="InterPro" id="IPR035991">
    <property type="entry name" value="Casein_kinase_II_beta-like"/>
</dbReference>
<organism evidence="3 4">
    <name type="scientific">Stylonychia lemnae</name>
    <name type="common">Ciliate</name>
    <dbReference type="NCBI Taxonomy" id="5949"/>
    <lineage>
        <taxon>Eukaryota</taxon>
        <taxon>Sar</taxon>
        <taxon>Alveolata</taxon>
        <taxon>Ciliophora</taxon>
        <taxon>Intramacronucleata</taxon>
        <taxon>Spirotrichea</taxon>
        <taxon>Stichotrichia</taxon>
        <taxon>Sporadotrichida</taxon>
        <taxon>Oxytrichidae</taxon>
        <taxon>Stylonychinae</taxon>
        <taxon>Stylonychia</taxon>
    </lineage>
</organism>
<protein>
    <recommendedName>
        <fullName evidence="2">Casein kinase II subunit beta</fullName>
        <shortName evidence="2">CK II beta</shortName>
    </recommendedName>
</protein>
<dbReference type="GO" id="GO:0016301">
    <property type="term" value="F:kinase activity"/>
    <property type="evidence" value="ECO:0007669"/>
    <property type="project" value="UniProtKB-KW"/>
</dbReference>
<dbReference type="OMA" id="DADFGRC"/>
<gene>
    <name evidence="3" type="primary">Contig932.g1022</name>
    <name evidence="3" type="ORF">STYLEM_6539</name>
</gene>
<keyword evidence="4" id="KW-1185">Reference proteome</keyword>
<dbReference type="PANTHER" id="PTHR11740">
    <property type="entry name" value="CASEIN KINASE II SUBUNIT BETA"/>
    <property type="match status" value="1"/>
</dbReference>
<dbReference type="GO" id="GO:0005737">
    <property type="term" value="C:cytoplasm"/>
    <property type="evidence" value="ECO:0007669"/>
    <property type="project" value="TreeGrafter"/>
</dbReference>
<keyword evidence="3" id="KW-0418">Kinase</keyword>
<dbReference type="AlphaFoldDB" id="A0A078A6Q9"/>
<dbReference type="SUPFAM" id="SSF57798">
    <property type="entry name" value="Casein kinase II beta subunit"/>
    <property type="match status" value="1"/>
</dbReference>